<keyword evidence="2" id="KW-1185">Reference proteome</keyword>
<protein>
    <submittedName>
        <fullName evidence="1">Uncharacterized protein</fullName>
    </submittedName>
</protein>
<evidence type="ECO:0000313" key="1">
    <source>
        <dbReference type="EMBL" id="PIK48674.1"/>
    </source>
</evidence>
<proteinExistence type="predicted"/>
<dbReference type="Proteomes" id="UP000230750">
    <property type="component" value="Unassembled WGS sequence"/>
</dbReference>
<gene>
    <name evidence="1" type="ORF">BSL78_14438</name>
</gene>
<dbReference type="AlphaFoldDB" id="A0A2G8KKY9"/>
<organism evidence="1 2">
    <name type="scientific">Stichopus japonicus</name>
    <name type="common">Sea cucumber</name>
    <dbReference type="NCBI Taxonomy" id="307972"/>
    <lineage>
        <taxon>Eukaryota</taxon>
        <taxon>Metazoa</taxon>
        <taxon>Echinodermata</taxon>
        <taxon>Eleutherozoa</taxon>
        <taxon>Echinozoa</taxon>
        <taxon>Holothuroidea</taxon>
        <taxon>Aspidochirotacea</taxon>
        <taxon>Aspidochirotida</taxon>
        <taxon>Stichopodidae</taxon>
        <taxon>Apostichopus</taxon>
    </lineage>
</organism>
<sequence length="211" mass="25061">MERFPNPNEFVCKSSDLTVVLLDEESRKLYTKDIKRINNAAKKCYFVIFHPNTASKPSARKQKLYENCLHVRQVDIGRLSEEISTWIEQCHAKCEQDDFQSFQHWQNLCEGDIEIEEMGKQFDNAKQFVETVFGEEQTEDLFSFKQKAFPLQKKWQEWVDIILRITTQRSSRLPFPGMREKFGKMLKDRNNWHVGYRKSRKAFWTYSEGGG</sequence>
<reference evidence="1 2" key="1">
    <citation type="journal article" date="2017" name="PLoS Biol.">
        <title>The sea cucumber genome provides insights into morphological evolution and visceral regeneration.</title>
        <authorList>
            <person name="Zhang X."/>
            <person name="Sun L."/>
            <person name="Yuan J."/>
            <person name="Sun Y."/>
            <person name="Gao Y."/>
            <person name="Zhang L."/>
            <person name="Li S."/>
            <person name="Dai H."/>
            <person name="Hamel J.F."/>
            <person name="Liu C."/>
            <person name="Yu Y."/>
            <person name="Liu S."/>
            <person name="Lin W."/>
            <person name="Guo K."/>
            <person name="Jin S."/>
            <person name="Xu P."/>
            <person name="Storey K.B."/>
            <person name="Huan P."/>
            <person name="Zhang T."/>
            <person name="Zhou Y."/>
            <person name="Zhang J."/>
            <person name="Lin C."/>
            <person name="Li X."/>
            <person name="Xing L."/>
            <person name="Huo D."/>
            <person name="Sun M."/>
            <person name="Wang L."/>
            <person name="Mercier A."/>
            <person name="Li F."/>
            <person name="Yang H."/>
            <person name="Xiang J."/>
        </authorList>
    </citation>
    <scope>NUCLEOTIDE SEQUENCE [LARGE SCALE GENOMIC DNA]</scope>
    <source>
        <strain evidence="1">Shaxun</strain>
        <tissue evidence="1">Muscle</tissue>
    </source>
</reference>
<dbReference type="EMBL" id="MRZV01000508">
    <property type="protein sequence ID" value="PIK48674.1"/>
    <property type="molecule type" value="Genomic_DNA"/>
</dbReference>
<accession>A0A2G8KKY9</accession>
<comment type="caution">
    <text evidence="1">The sequence shown here is derived from an EMBL/GenBank/DDBJ whole genome shotgun (WGS) entry which is preliminary data.</text>
</comment>
<evidence type="ECO:0000313" key="2">
    <source>
        <dbReference type="Proteomes" id="UP000230750"/>
    </source>
</evidence>
<name>A0A2G8KKY9_STIJA</name>